<feature type="compositionally biased region" description="Basic and acidic residues" evidence="14">
    <location>
        <begin position="558"/>
        <end position="568"/>
    </location>
</feature>
<dbReference type="InterPro" id="IPR011257">
    <property type="entry name" value="DNA_glycosylase"/>
</dbReference>
<comment type="catalytic activity">
    <reaction evidence="1">
        <text>Hydrolyzes free adenine bases from 7,8-dihydro-8-oxoguanine:adenine mismatched double-stranded DNA, leaving an apurinic site.</text>
        <dbReference type="EC" id="3.2.2.31"/>
    </reaction>
</comment>
<dbReference type="NCBIfam" id="TIGR01084">
    <property type="entry name" value="mutY"/>
    <property type="match status" value="1"/>
</dbReference>
<evidence type="ECO:0000256" key="6">
    <source>
        <dbReference type="ARBA" id="ARBA00022485"/>
    </source>
</evidence>
<dbReference type="SMART" id="SM00478">
    <property type="entry name" value="ENDO3c"/>
    <property type="match status" value="1"/>
</dbReference>
<evidence type="ECO:0000256" key="8">
    <source>
        <dbReference type="ARBA" id="ARBA00022763"/>
    </source>
</evidence>
<feature type="compositionally biased region" description="Low complexity" evidence="14">
    <location>
        <begin position="27"/>
        <end position="37"/>
    </location>
</feature>
<feature type="domain" description="HhH-GPD" evidence="15">
    <location>
        <begin position="156"/>
        <end position="307"/>
    </location>
</feature>
<evidence type="ECO:0000256" key="11">
    <source>
        <dbReference type="ARBA" id="ARBA00023014"/>
    </source>
</evidence>
<dbReference type="GO" id="GO:0046872">
    <property type="term" value="F:metal ion binding"/>
    <property type="evidence" value="ECO:0007669"/>
    <property type="project" value="UniProtKB-KW"/>
</dbReference>
<dbReference type="EC" id="3.2.2.31" evidence="4"/>
<feature type="region of interest" description="Disordered" evidence="14">
    <location>
        <begin position="1"/>
        <end position="95"/>
    </location>
</feature>
<comment type="caution">
    <text evidence="16">The sequence shown here is derived from an EMBL/GenBank/DDBJ whole genome shotgun (WGS) entry which is preliminary data.</text>
</comment>
<dbReference type="InterPro" id="IPR003651">
    <property type="entry name" value="Endonuclease3_FeS-loop_motif"/>
</dbReference>
<dbReference type="CDD" id="cd00056">
    <property type="entry name" value="ENDO3c"/>
    <property type="match status" value="1"/>
</dbReference>
<evidence type="ECO:0000313" key="16">
    <source>
        <dbReference type="EMBL" id="GBG28308.1"/>
    </source>
</evidence>
<keyword evidence="17" id="KW-1185">Reference proteome</keyword>
<dbReference type="InterPro" id="IPR044298">
    <property type="entry name" value="MIG/MutY"/>
</dbReference>
<dbReference type="GO" id="GO:0005634">
    <property type="term" value="C:nucleus"/>
    <property type="evidence" value="ECO:0007669"/>
    <property type="project" value="TreeGrafter"/>
</dbReference>
<feature type="compositionally biased region" description="Polar residues" evidence="14">
    <location>
        <begin position="569"/>
        <end position="588"/>
    </location>
</feature>
<evidence type="ECO:0000256" key="13">
    <source>
        <dbReference type="ARBA" id="ARBA00023295"/>
    </source>
</evidence>
<accession>A0A2R5GF03</accession>
<evidence type="ECO:0000256" key="7">
    <source>
        <dbReference type="ARBA" id="ARBA00022723"/>
    </source>
</evidence>
<dbReference type="GO" id="GO:0032357">
    <property type="term" value="F:oxidized purine DNA binding"/>
    <property type="evidence" value="ECO:0007669"/>
    <property type="project" value="TreeGrafter"/>
</dbReference>
<comment type="similarity">
    <text evidence="3">Belongs to the Nth/MutY family.</text>
</comment>
<dbReference type="OrthoDB" id="10248838at2759"/>
<protein>
    <recommendedName>
        <fullName evidence="5">Adenine DNA glycosylase</fullName>
        <ecNumber evidence="4">3.2.2.31</ecNumber>
    </recommendedName>
</protein>
<evidence type="ECO:0000256" key="4">
    <source>
        <dbReference type="ARBA" id="ARBA00012045"/>
    </source>
</evidence>
<dbReference type="GO" id="GO:0051539">
    <property type="term" value="F:4 iron, 4 sulfur cluster binding"/>
    <property type="evidence" value="ECO:0007669"/>
    <property type="project" value="UniProtKB-KW"/>
</dbReference>
<evidence type="ECO:0000256" key="10">
    <source>
        <dbReference type="ARBA" id="ARBA00023004"/>
    </source>
</evidence>
<keyword evidence="7" id="KW-0479">Metal-binding</keyword>
<keyword evidence="6" id="KW-0004">4Fe-4S</keyword>
<dbReference type="GO" id="GO:0006298">
    <property type="term" value="P:mismatch repair"/>
    <property type="evidence" value="ECO:0007669"/>
    <property type="project" value="TreeGrafter"/>
</dbReference>
<dbReference type="Pfam" id="PF00730">
    <property type="entry name" value="HhH-GPD"/>
    <property type="match status" value="1"/>
</dbReference>
<dbReference type="PANTHER" id="PTHR42944">
    <property type="entry name" value="ADENINE DNA GLYCOSYLASE"/>
    <property type="match status" value="1"/>
</dbReference>
<proteinExistence type="inferred from homology"/>
<reference evidence="16 17" key="1">
    <citation type="submission" date="2017-12" db="EMBL/GenBank/DDBJ databases">
        <title>Sequencing, de novo assembly and annotation of complete genome of a new Thraustochytrid species, strain FCC1311.</title>
        <authorList>
            <person name="Sedici K."/>
            <person name="Godart F."/>
            <person name="Aiese Cigliano R."/>
            <person name="Sanseverino W."/>
            <person name="Barakat M."/>
            <person name="Ortet P."/>
            <person name="Marechal E."/>
            <person name="Cagnac O."/>
            <person name="Amato A."/>
        </authorList>
    </citation>
    <scope>NUCLEOTIDE SEQUENCE [LARGE SCALE GENOMIC DNA]</scope>
</reference>
<organism evidence="16 17">
    <name type="scientific">Hondaea fermentalgiana</name>
    <dbReference type="NCBI Taxonomy" id="2315210"/>
    <lineage>
        <taxon>Eukaryota</taxon>
        <taxon>Sar</taxon>
        <taxon>Stramenopiles</taxon>
        <taxon>Bigyra</taxon>
        <taxon>Labyrinthulomycetes</taxon>
        <taxon>Thraustochytrida</taxon>
        <taxon>Thraustochytriidae</taxon>
        <taxon>Hondaea</taxon>
    </lineage>
</organism>
<dbReference type="InterPro" id="IPR005760">
    <property type="entry name" value="A/G_AdeGlyc_MutY"/>
</dbReference>
<dbReference type="Gene3D" id="1.10.340.30">
    <property type="entry name" value="Hypothetical protein, domain 2"/>
    <property type="match status" value="1"/>
</dbReference>
<evidence type="ECO:0000256" key="3">
    <source>
        <dbReference type="ARBA" id="ARBA00008343"/>
    </source>
</evidence>
<dbReference type="InterPro" id="IPR003265">
    <property type="entry name" value="HhH-GPD_domain"/>
</dbReference>
<keyword evidence="12" id="KW-0234">DNA repair</keyword>
<dbReference type="InterPro" id="IPR023170">
    <property type="entry name" value="HhH_base_excis_C"/>
</dbReference>
<feature type="compositionally biased region" description="Basic residues" evidence="14">
    <location>
        <begin position="540"/>
        <end position="557"/>
    </location>
</feature>
<dbReference type="Gene3D" id="1.10.1670.10">
    <property type="entry name" value="Helix-hairpin-Helix base-excision DNA repair enzymes (C-terminal)"/>
    <property type="match status" value="1"/>
</dbReference>
<dbReference type="GO" id="GO:0006284">
    <property type="term" value="P:base-excision repair"/>
    <property type="evidence" value="ECO:0007669"/>
    <property type="project" value="InterPro"/>
</dbReference>
<keyword evidence="11" id="KW-0411">Iron-sulfur</keyword>
<keyword evidence="8" id="KW-0227">DNA damage</keyword>
<dbReference type="Gene3D" id="3.90.79.10">
    <property type="entry name" value="Nucleoside Triphosphate Pyrophosphohydrolase"/>
    <property type="match status" value="1"/>
</dbReference>
<dbReference type="Proteomes" id="UP000241890">
    <property type="component" value="Unassembled WGS sequence"/>
</dbReference>
<evidence type="ECO:0000256" key="5">
    <source>
        <dbReference type="ARBA" id="ARBA00022023"/>
    </source>
</evidence>
<evidence type="ECO:0000259" key="15">
    <source>
        <dbReference type="SMART" id="SM00478"/>
    </source>
</evidence>
<evidence type="ECO:0000256" key="2">
    <source>
        <dbReference type="ARBA" id="ARBA00001966"/>
    </source>
</evidence>
<dbReference type="InParanoid" id="A0A2R5GF03"/>
<feature type="compositionally biased region" description="Basic and acidic residues" evidence="14">
    <location>
        <begin position="84"/>
        <end position="95"/>
    </location>
</feature>
<evidence type="ECO:0000256" key="12">
    <source>
        <dbReference type="ARBA" id="ARBA00023204"/>
    </source>
</evidence>
<evidence type="ECO:0000313" key="17">
    <source>
        <dbReference type="Proteomes" id="UP000241890"/>
    </source>
</evidence>
<gene>
    <name evidence="16" type="ORF">FCC1311_045312</name>
</gene>
<evidence type="ECO:0000256" key="14">
    <source>
        <dbReference type="SAM" id="MobiDB-lite"/>
    </source>
</evidence>
<name>A0A2R5GF03_9STRA</name>
<evidence type="ECO:0000256" key="9">
    <source>
        <dbReference type="ARBA" id="ARBA00022801"/>
    </source>
</evidence>
<dbReference type="SMART" id="SM00525">
    <property type="entry name" value="FES"/>
    <property type="match status" value="1"/>
</dbReference>
<dbReference type="GO" id="GO:0000701">
    <property type="term" value="F:purine-specific mismatch base pair DNA N-glycosylase activity"/>
    <property type="evidence" value="ECO:0007669"/>
    <property type="project" value="UniProtKB-EC"/>
</dbReference>
<evidence type="ECO:0000256" key="1">
    <source>
        <dbReference type="ARBA" id="ARBA00000843"/>
    </source>
</evidence>
<dbReference type="FunFam" id="1.10.340.30:FF:000002">
    <property type="entry name" value="Adenine DNA glycosylase"/>
    <property type="match status" value="1"/>
</dbReference>
<keyword evidence="10" id="KW-0408">Iron</keyword>
<feature type="compositionally biased region" description="Basic and acidic residues" evidence="14">
    <location>
        <begin position="42"/>
        <end position="59"/>
    </location>
</feature>
<dbReference type="AlphaFoldDB" id="A0A2R5GF03"/>
<keyword evidence="13" id="KW-0326">Glycosidase</keyword>
<feature type="compositionally biased region" description="Low complexity" evidence="14">
    <location>
        <begin position="1"/>
        <end position="15"/>
    </location>
</feature>
<feature type="region of interest" description="Disordered" evidence="14">
    <location>
        <begin position="536"/>
        <end position="588"/>
    </location>
</feature>
<dbReference type="GO" id="GO:0034039">
    <property type="term" value="F:8-oxo-7,8-dihydroguanine DNA N-glycosylase activity"/>
    <property type="evidence" value="ECO:0007669"/>
    <property type="project" value="TreeGrafter"/>
</dbReference>
<dbReference type="GO" id="GO:0035485">
    <property type="term" value="F:adenine/guanine mispair binding"/>
    <property type="evidence" value="ECO:0007669"/>
    <property type="project" value="TreeGrafter"/>
</dbReference>
<dbReference type="PANTHER" id="PTHR42944:SF1">
    <property type="entry name" value="ADENINE DNA GLYCOSYLASE"/>
    <property type="match status" value="1"/>
</dbReference>
<dbReference type="SUPFAM" id="SSF48150">
    <property type="entry name" value="DNA-glycosylase"/>
    <property type="match status" value="1"/>
</dbReference>
<dbReference type="EMBL" id="BEYU01000040">
    <property type="protein sequence ID" value="GBG28308.1"/>
    <property type="molecule type" value="Genomic_DNA"/>
</dbReference>
<keyword evidence="9" id="KW-0378">Hydrolase</keyword>
<sequence length="588" mass="64580">MVRAKATATARGTATRARKTQTEKKPATASKAKTATRTAKKEHKEDQVPDIEDLLRPERLTISSSSSDEDKSTRGKATAQSKSVKPEKQADSQHDDAVDKLRIDLLTWFDENRRLLPWRGDRAGDYLGKSLAEVPEDARETPRRVDPYETWVSEIMLQQTRVETVIDYFTKWMKRFPTPQALAEASPDEVNASWAGLGYYRRARNLHAGAQRVTEEFDGKLPSEVADLLKVQGIGAYTAGAIASIAFGRAVPLVDGNVIRVFARLFAVGAEAKAPSLIKGCWSLAASLVDPKRPGDFNQALMELGATICKPRGAACEACPVRSCCRAYALDPTQVHEYPLKAKAKVLPVQTYAVGLVKRSSQRPDGKGADEFLVCRRPSTGLLAGQWEFLMARSATTSPTMPKRRSLVNDALKALDETIAPCRSCITEATREDRGLHEHTFSHLQHRLLIEKISLPSDRCATCKTSNENTSVDREDEVKIVDDISQDEVQVVSEGASAKDTAPASSEVTWMTLGELQERGMTASTSKCLILAEELEAKPTKAKARKPKTGTSTKKRKADGPASEKDSKQQQLRMTAFFSNGSKSKSSE</sequence>
<comment type="cofactor">
    <cofactor evidence="2">
        <name>[4Fe-4S] cluster</name>
        <dbReference type="ChEBI" id="CHEBI:49883"/>
    </cofactor>
</comment>